<evidence type="ECO:0000256" key="4">
    <source>
        <dbReference type="SAM" id="SignalP"/>
    </source>
</evidence>
<feature type="signal peptide" evidence="4">
    <location>
        <begin position="1"/>
        <end position="29"/>
    </location>
</feature>
<evidence type="ECO:0000256" key="1">
    <source>
        <dbReference type="ARBA" id="ARBA00010838"/>
    </source>
</evidence>
<evidence type="ECO:0008006" key="7">
    <source>
        <dbReference type="Google" id="ProtNLM"/>
    </source>
</evidence>
<proteinExistence type="inferred from homology"/>
<dbReference type="GO" id="GO:0008422">
    <property type="term" value="F:beta-glucosidase activity"/>
    <property type="evidence" value="ECO:0007669"/>
    <property type="project" value="UniProtKB-ARBA"/>
</dbReference>
<accession>A0AAV5CJQ7</accession>
<dbReference type="PANTHER" id="PTHR10353">
    <property type="entry name" value="GLYCOSYL HYDROLASE"/>
    <property type="match status" value="1"/>
</dbReference>
<comment type="caution">
    <text evidence="5">The sequence shown here is derived from an EMBL/GenBank/DDBJ whole genome shotgun (WGS) entry which is preliminary data.</text>
</comment>
<dbReference type="SUPFAM" id="SSF51445">
    <property type="entry name" value="(Trans)glycosidases"/>
    <property type="match status" value="1"/>
</dbReference>
<dbReference type="PROSITE" id="PS00653">
    <property type="entry name" value="GLYCOSYL_HYDROL_F1_2"/>
    <property type="match status" value="1"/>
</dbReference>
<dbReference type="EMBL" id="BQKI01000007">
    <property type="protein sequence ID" value="GJM98305.1"/>
    <property type="molecule type" value="Genomic_DNA"/>
</dbReference>
<evidence type="ECO:0000256" key="2">
    <source>
        <dbReference type="ARBA" id="ARBA00022801"/>
    </source>
</evidence>
<reference evidence="5" key="1">
    <citation type="journal article" date="2018" name="DNA Res.">
        <title>Multiple hybrid de novo genome assembly of finger millet, an orphan allotetraploid crop.</title>
        <authorList>
            <person name="Hatakeyama M."/>
            <person name="Aluri S."/>
            <person name="Balachadran M.T."/>
            <person name="Sivarajan S.R."/>
            <person name="Patrignani A."/>
            <person name="Gruter S."/>
            <person name="Poveda L."/>
            <person name="Shimizu-Inatsugi R."/>
            <person name="Baeten J."/>
            <person name="Francoijs K.J."/>
            <person name="Nataraja K.N."/>
            <person name="Reddy Y.A.N."/>
            <person name="Phadnis S."/>
            <person name="Ravikumar R.L."/>
            <person name="Schlapbach R."/>
            <person name="Sreeman S.M."/>
            <person name="Shimizu K.K."/>
        </authorList>
    </citation>
    <scope>NUCLEOTIDE SEQUENCE</scope>
</reference>
<keyword evidence="4" id="KW-0732">Signal</keyword>
<feature type="chain" id="PRO_5043797773" description="Beta-glucosidase" evidence="4">
    <location>
        <begin position="30"/>
        <end position="399"/>
    </location>
</feature>
<keyword evidence="2" id="KW-0378">Hydrolase</keyword>
<evidence type="ECO:0000256" key="3">
    <source>
        <dbReference type="RuleBase" id="RU003690"/>
    </source>
</evidence>
<protein>
    <recommendedName>
        <fullName evidence="7">Beta-glucosidase</fullName>
    </recommendedName>
</protein>
<evidence type="ECO:0000313" key="5">
    <source>
        <dbReference type="EMBL" id="GJM98305.1"/>
    </source>
</evidence>
<dbReference type="PRINTS" id="PR00131">
    <property type="entry name" value="GLHYDRLASE1"/>
</dbReference>
<dbReference type="Pfam" id="PF00232">
    <property type="entry name" value="Glyco_hydro_1"/>
    <property type="match status" value="2"/>
</dbReference>
<dbReference type="InterPro" id="IPR017853">
    <property type="entry name" value="GH"/>
</dbReference>
<sequence length="399" mass="44909">MAPLSLAVLRRLPLFLAVVVSVASRDASGLTRLDFPEGFVFGAGSSAFQVEGAAAEDGRKPSIWDTFTHAGYTQDGSNADVSADQYHHYKEDVKLMHEMGLDAYRFSIAWPRLIPDGRGDINPKGLEYYNNLIDELIRHGIQPHATIYHFDLPQVLQDEYNGFLSPRFIEDFTAFADVCFKNFGDRVKRWVTLNEPNIEPIGAYDFGTQPPRRCSYPFGKNCTGGNSSTEPYIVAHHALLAHASAVSLYRNKYKGEMVPPPWALGKLLNHLKLKYENPPIFIHEIGAGEKPEDPPGAIVYDDEFRIRILQDYLEVVHMSIRNGSDVRGYLVWSFLDVFEFLYGYLSRFGLCGVDMNAAARTRYLRSSARWYAGFLHGGELRPTAFRSDNRSSSYAAADQ</sequence>
<name>A0AAV5CJQ7_ELECO</name>
<dbReference type="InterPro" id="IPR001360">
    <property type="entry name" value="Glyco_hydro_1"/>
</dbReference>
<reference evidence="5" key="2">
    <citation type="submission" date="2021-12" db="EMBL/GenBank/DDBJ databases">
        <title>Resequencing data analysis of finger millet.</title>
        <authorList>
            <person name="Hatakeyama M."/>
            <person name="Aluri S."/>
            <person name="Balachadran M.T."/>
            <person name="Sivarajan S.R."/>
            <person name="Poveda L."/>
            <person name="Shimizu-Inatsugi R."/>
            <person name="Schlapbach R."/>
            <person name="Sreeman S.M."/>
            <person name="Shimizu K.K."/>
        </authorList>
    </citation>
    <scope>NUCLEOTIDE SEQUENCE</scope>
</reference>
<dbReference type="Gene3D" id="3.20.20.80">
    <property type="entry name" value="Glycosidases"/>
    <property type="match status" value="2"/>
</dbReference>
<keyword evidence="6" id="KW-1185">Reference proteome</keyword>
<dbReference type="PANTHER" id="PTHR10353:SF197">
    <property type="entry name" value="INACTIVE BETA-GLUCOSIDASE 33-RELATED"/>
    <property type="match status" value="1"/>
</dbReference>
<gene>
    <name evidence="5" type="primary">ga15301</name>
    <name evidence="5" type="ORF">PR202_ga15301</name>
</gene>
<dbReference type="InterPro" id="IPR033132">
    <property type="entry name" value="GH_1_N_CS"/>
</dbReference>
<dbReference type="Proteomes" id="UP001054889">
    <property type="component" value="Unassembled WGS sequence"/>
</dbReference>
<dbReference type="GO" id="GO:0005975">
    <property type="term" value="P:carbohydrate metabolic process"/>
    <property type="evidence" value="ECO:0007669"/>
    <property type="project" value="InterPro"/>
</dbReference>
<evidence type="ECO:0000313" key="6">
    <source>
        <dbReference type="Proteomes" id="UP001054889"/>
    </source>
</evidence>
<comment type="similarity">
    <text evidence="1 3">Belongs to the glycosyl hydrolase 1 family.</text>
</comment>
<organism evidence="5 6">
    <name type="scientific">Eleusine coracana subsp. coracana</name>
    <dbReference type="NCBI Taxonomy" id="191504"/>
    <lineage>
        <taxon>Eukaryota</taxon>
        <taxon>Viridiplantae</taxon>
        <taxon>Streptophyta</taxon>
        <taxon>Embryophyta</taxon>
        <taxon>Tracheophyta</taxon>
        <taxon>Spermatophyta</taxon>
        <taxon>Magnoliopsida</taxon>
        <taxon>Liliopsida</taxon>
        <taxon>Poales</taxon>
        <taxon>Poaceae</taxon>
        <taxon>PACMAD clade</taxon>
        <taxon>Chloridoideae</taxon>
        <taxon>Cynodonteae</taxon>
        <taxon>Eleusininae</taxon>
        <taxon>Eleusine</taxon>
    </lineage>
</organism>
<dbReference type="AlphaFoldDB" id="A0AAV5CJQ7"/>